<evidence type="ECO:0000313" key="5">
    <source>
        <dbReference type="RefSeq" id="XP_021807712.1"/>
    </source>
</evidence>
<dbReference type="KEGG" id="pavi:110751543"/>
<dbReference type="InterPro" id="IPR016117">
    <property type="entry name" value="ArgJ-like_dom_sf"/>
</dbReference>
<dbReference type="Gene3D" id="3.60.70.12">
    <property type="entry name" value="L-amino peptidase D-ALA esterase/amidase"/>
    <property type="match status" value="1"/>
</dbReference>
<dbReference type="GO" id="GO:0006526">
    <property type="term" value="P:L-arginine biosynthetic process"/>
    <property type="evidence" value="ECO:0007669"/>
    <property type="project" value="UniProtKB-KW"/>
</dbReference>
<keyword evidence="1" id="KW-0028">Amino-acid biosynthesis</keyword>
<evidence type="ECO:0000256" key="1">
    <source>
        <dbReference type="ARBA" id="ARBA00022571"/>
    </source>
</evidence>
<name>A0A6P5RYY5_PRUAV</name>
<evidence type="ECO:0000313" key="3">
    <source>
        <dbReference type="Proteomes" id="UP000515124"/>
    </source>
</evidence>
<keyword evidence="3" id="KW-1185">Reference proteome</keyword>
<dbReference type="GO" id="GO:0004358">
    <property type="term" value="F:L-glutamate N-acetyltransferase activity, acting on acetyl-L-ornithine as donor"/>
    <property type="evidence" value="ECO:0007669"/>
    <property type="project" value="InterPro"/>
</dbReference>
<dbReference type="PANTHER" id="PTHR23100">
    <property type="entry name" value="ARGININE BIOSYNTHESIS BIFUNCTIONAL PROTEIN ARGJ"/>
    <property type="match status" value="1"/>
</dbReference>
<accession>A0A6P5RYY5</accession>
<gene>
    <name evidence="4 5" type="primary">LOC110751543</name>
</gene>
<proteinExistence type="predicted"/>
<dbReference type="GeneID" id="110751543"/>
<dbReference type="AlphaFoldDB" id="A0A6P5RYY5"/>
<dbReference type="GO" id="GO:0006592">
    <property type="term" value="P:ornithine biosynthetic process"/>
    <property type="evidence" value="ECO:0007669"/>
    <property type="project" value="TreeGrafter"/>
</dbReference>
<dbReference type="SUPFAM" id="SSF56266">
    <property type="entry name" value="DmpA/ArgJ-like"/>
    <property type="match status" value="1"/>
</dbReference>
<dbReference type="Proteomes" id="UP000515124">
    <property type="component" value="Unplaced"/>
</dbReference>
<evidence type="ECO:0000256" key="2">
    <source>
        <dbReference type="ARBA" id="ARBA00023268"/>
    </source>
</evidence>
<dbReference type="InterPro" id="IPR002813">
    <property type="entry name" value="Arg_biosynth_ArgJ"/>
</dbReference>
<organism evidence="3 5">
    <name type="scientific">Prunus avium</name>
    <name type="common">Cherry</name>
    <name type="synonym">Cerasus avium</name>
    <dbReference type="NCBI Taxonomy" id="42229"/>
    <lineage>
        <taxon>Eukaryota</taxon>
        <taxon>Viridiplantae</taxon>
        <taxon>Streptophyta</taxon>
        <taxon>Embryophyta</taxon>
        <taxon>Tracheophyta</taxon>
        <taxon>Spermatophyta</taxon>
        <taxon>Magnoliopsida</taxon>
        <taxon>eudicotyledons</taxon>
        <taxon>Gunneridae</taxon>
        <taxon>Pentapetalae</taxon>
        <taxon>rosids</taxon>
        <taxon>fabids</taxon>
        <taxon>Rosales</taxon>
        <taxon>Rosaceae</taxon>
        <taxon>Amygdaloideae</taxon>
        <taxon>Amygdaleae</taxon>
        <taxon>Prunus</taxon>
    </lineage>
</organism>
<dbReference type="PANTHER" id="PTHR23100:SF0">
    <property type="entry name" value="ARGININE BIOSYNTHESIS BIFUNCTIONAL PROTEIN ARGJ, MITOCHONDRIAL"/>
    <property type="match status" value="1"/>
</dbReference>
<protein>
    <submittedName>
        <fullName evidence="4 5">Arginine biosynthesis bifunctional protein ArgJ, chloroplastic-like</fullName>
    </submittedName>
</protein>
<reference evidence="4 5" key="1">
    <citation type="submission" date="2025-04" db="UniProtKB">
        <authorList>
            <consortium name="RefSeq"/>
        </authorList>
    </citation>
    <scope>IDENTIFICATION</scope>
</reference>
<keyword evidence="1" id="KW-0055">Arginine biosynthesis</keyword>
<evidence type="ECO:0000313" key="4">
    <source>
        <dbReference type="RefSeq" id="XP_021807711.1"/>
    </source>
</evidence>
<dbReference type="RefSeq" id="XP_021807712.1">
    <property type="nucleotide sequence ID" value="XM_021952020.1"/>
</dbReference>
<dbReference type="RefSeq" id="XP_021807711.1">
    <property type="nucleotide sequence ID" value="XM_021952019.1"/>
</dbReference>
<dbReference type="GO" id="GO:0004042">
    <property type="term" value="F:L-glutamate N-acetyltransferase activity"/>
    <property type="evidence" value="ECO:0007669"/>
    <property type="project" value="TreeGrafter"/>
</dbReference>
<keyword evidence="2" id="KW-0511">Multifunctional enzyme</keyword>
<sequence>MSTEKAKECRVLIDSLLDLAQEGKLKYEADAAAVAITTTDLVSKSVAIQSLVGGTDIRIGGMAKGSGMIHPNMATMLGVITTDAMVSSDVWRKMVQVAVNRSFNQITVDGDTSTNDTVIALASGLSRSTKISSYNSNEAVQLQAGLDVVSSTSFKFYIPLLSKNLLQ</sequence>
<dbReference type="Pfam" id="PF01960">
    <property type="entry name" value="ArgJ"/>
    <property type="match status" value="1"/>
</dbReference>